<sequence length="179" mass="18557">MTGPHGYPVAHSRSHSSTRPSGVTAILAGLLGLAAAVAAGFVPVKIYLDMPAEFSLGALPVWVLIDLAGYLGAGLVLLLGALVTFFRATAGAVLLGIGALLAIGALLTEPFSVGVPPARFADAMFTHGGLAMVDRVGLAALAVLVLVLAFLPPTLRYLRYRTPTLGMWTGQEAYSTRSW</sequence>
<accession>A0A1H5QPT6</accession>
<evidence type="ECO:0000313" key="3">
    <source>
        <dbReference type="EMBL" id="SEF27217.1"/>
    </source>
</evidence>
<feature type="transmembrane region" description="Helical" evidence="2">
    <location>
        <begin position="61"/>
        <end position="83"/>
    </location>
</feature>
<reference evidence="4" key="1">
    <citation type="submission" date="2016-10" db="EMBL/GenBank/DDBJ databases">
        <authorList>
            <person name="Varghese N."/>
            <person name="Submissions S."/>
        </authorList>
    </citation>
    <scope>NUCLEOTIDE SEQUENCE [LARGE SCALE GENOMIC DNA]</scope>
    <source>
        <strain evidence="4">DSM 44654</strain>
    </source>
</reference>
<feature type="region of interest" description="Disordered" evidence="1">
    <location>
        <begin position="1"/>
        <end position="20"/>
    </location>
</feature>
<evidence type="ECO:0000313" key="4">
    <source>
        <dbReference type="Proteomes" id="UP000198878"/>
    </source>
</evidence>
<organism evidence="3 4">
    <name type="scientific">Amycolatopsis pretoriensis</name>
    <dbReference type="NCBI Taxonomy" id="218821"/>
    <lineage>
        <taxon>Bacteria</taxon>
        <taxon>Bacillati</taxon>
        <taxon>Actinomycetota</taxon>
        <taxon>Actinomycetes</taxon>
        <taxon>Pseudonocardiales</taxon>
        <taxon>Pseudonocardiaceae</taxon>
        <taxon>Amycolatopsis</taxon>
    </lineage>
</organism>
<dbReference type="AlphaFoldDB" id="A0A1H5QPT6"/>
<keyword evidence="4" id="KW-1185">Reference proteome</keyword>
<feature type="transmembrane region" description="Helical" evidence="2">
    <location>
        <begin position="21"/>
        <end position="41"/>
    </location>
</feature>
<evidence type="ECO:0000256" key="2">
    <source>
        <dbReference type="SAM" id="Phobius"/>
    </source>
</evidence>
<protein>
    <submittedName>
        <fullName evidence="3">Uncharacterized protein</fullName>
    </submittedName>
</protein>
<feature type="transmembrane region" description="Helical" evidence="2">
    <location>
        <begin position="128"/>
        <end position="151"/>
    </location>
</feature>
<dbReference type="Proteomes" id="UP000198878">
    <property type="component" value="Unassembled WGS sequence"/>
</dbReference>
<feature type="transmembrane region" description="Helical" evidence="2">
    <location>
        <begin position="90"/>
        <end position="108"/>
    </location>
</feature>
<keyword evidence="2" id="KW-0812">Transmembrane</keyword>
<gene>
    <name evidence="3" type="ORF">SAMN05421837_103686</name>
</gene>
<evidence type="ECO:0000256" key="1">
    <source>
        <dbReference type="SAM" id="MobiDB-lite"/>
    </source>
</evidence>
<dbReference type="EMBL" id="FNUJ01000003">
    <property type="protein sequence ID" value="SEF27217.1"/>
    <property type="molecule type" value="Genomic_DNA"/>
</dbReference>
<keyword evidence="2" id="KW-0472">Membrane</keyword>
<dbReference type="STRING" id="218821.SAMN05421837_103686"/>
<name>A0A1H5QPT6_9PSEU</name>
<proteinExistence type="predicted"/>
<keyword evidence="2" id="KW-1133">Transmembrane helix</keyword>